<comment type="caution">
    <text evidence="6">The sequence shown here is derived from an EMBL/GenBank/DDBJ whole genome shotgun (WGS) entry which is preliminary data.</text>
</comment>
<evidence type="ECO:0000313" key="7">
    <source>
        <dbReference type="Proteomes" id="UP000603352"/>
    </source>
</evidence>
<dbReference type="SUPFAM" id="SSF46689">
    <property type="entry name" value="Homeodomain-like"/>
    <property type="match status" value="1"/>
</dbReference>
<dbReference type="EMBL" id="BMDZ01000017">
    <property type="protein sequence ID" value="GGB37414.1"/>
    <property type="molecule type" value="Genomic_DNA"/>
</dbReference>
<accession>A0ABQ1II09</accession>
<protein>
    <submittedName>
        <fullName evidence="6">Atu genes repressor</fullName>
    </submittedName>
</protein>
<name>A0ABQ1II09_9PROT</name>
<dbReference type="Proteomes" id="UP000603352">
    <property type="component" value="Unassembled WGS sequence"/>
</dbReference>
<organism evidence="6 7">
    <name type="scientific">Tistrella bauzanensis</name>
    <dbReference type="NCBI Taxonomy" id="657419"/>
    <lineage>
        <taxon>Bacteria</taxon>
        <taxon>Pseudomonadati</taxon>
        <taxon>Pseudomonadota</taxon>
        <taxon>Alphaproteobacteria</taxon>
        <taxon>Geminicoccales</taxon>
        <taxon>Geminicoccaceae</taxon>
        <taxon>Tistrella</taxon>
    </lineage>
</organism>
<evidence type="ECO:0000256" key="4">
    <source>
        <dbReference type="PROSITE-ProRule" id="PRU00335"/>
    </source>
</evidence>
<dbReference type="PROSITE" id="PS50977">
    <property type="entry name" value="HTH_TETR_2"/>
    <property type="match status" value="1"/>
</dbReference>
<evidence type="ECO:0000256" key="1">
    <source>
        <dbReference type="ARBA" id="ARBA00023015"/>
    </source>
</evidence>
<dbReference type="SUPFAM" id="SSF48498">
    <property type="entry name" value="Tetracyclin repressor-like, C-terminal domain"/>
    <property type="match status" value="1"/>
</dbReference>
<sequence length="203" mass="22191">MARDGMATDTDTADAQRQNNRRDKLLQAAAHLFASQGYEATSMRDIASAVGMLPGSVYYHFPSKEDLFVAVHDEGVRQITDAVEAAIAGIDDPWDRLEAAAAGHMEALLADSGFASVVTPEYSTKLAQASASLIAQRDAYERKFAGLVDALPLAPDVDRRMLRLGLLGMLNWARTWYRPGPDHKTPARIGREMVALLRGRAHQ</sequence>
<dbReference type="InterPro" id="IPR041490">
    <property type="entry name" value="KstR2_TetR_C"/>
</dbReference>
<evidence type="ECO:0000256" key="2">
    <source>
        <dbReference type="ARBA" id="ARBA00023125"/>
    </source>
</evidence>
<dbReference type="PRINTS" id="PR00455">
    <property type="entry name" value="HTHTETR"/>
</dbReference>
<evidence type="ECO:0000259" key="5">
    <source>
        <dbReference type="PROSITE" id="PS50977"/>
    </source>
</evidence>
<dbReference type="Pfam" id="PF00440">
    <property type="entry name" value="TetR_N"/>
    <property type="match status" value="1"/>
</dbReference>
<dbReference type="PANTHER" id="PTHR30055:SF234">
    <property type="entry name" value="HTH-TYPE TRANSCRIPTIONAL REGULATOR BETI"/>
    <property type="match status" value="1"/>
</dbReference>
<proteinExistence type="predicted"/>
<evidence type="ECO:0000313" key="6">
    <source>
        <dbReference type="EMBL" id="GGB37414.1"/>
    </source>
</evidence>
<keyword evidence="1" id="KW-0805">Transcription regulation</keyword>
<keyword evidence="7" id="KW-1185">Reference proteome</keyword>
<dbReference type="InterPro" id="IPR001647">
    <property type="entry name" value="HTH_TetR"/>
</dbReference>
<keyword evidence="2 4" id="KW-0238">DNA-binding</keyword>
<feature type="DNA-binding region" description="H-T-H motif" evidence="4">
    <location>
        <begin position="42"/>
        <end position="61"/>
    </location>
</feature>
<feature type="domain" description="HTH tetR-type" evidence="5">
    <location>
        <begin position="19"/>
        <end position="79"/>
    </location>
</feature>
<keyword evidence="3" id="KW-0804">Transcription</keyword>
<reference evidence="7" key="1">
    <citation type="journal article" date="2019" name="Int. J. Syst. Evol. Microbiol.">
        <title>The Global Catalogue of Microorganisms (GCM) 10K type strain sequencing project: providing services to taxonomists for standard genome sequencing and annotation.</title>
        <authorList>
            <consortium name="The Broad Institute Genomics Platform"/>
            <consortium name="The Broad Institute Genome Sequencing Center for Infectious Disease"/>
            <person name="Wu L."/>
            <person name="Ma J."/>
        </authorList>
    </citation>
    <scope>NUCLEOTIDE SEQUENCE [LARGE SCALE GENOMIC DNA]</scope>
    <source>
        <strain evidence="7">CGMCC 1.10188</strain>
    </source>
</reference>
<gene>
    <name evidence="6" type="primary">atuR</name>
    <name evidence="6" type="ORF">GCM10011505_18600</name>
</gene>
<dbReference type="InterPro" id="IPR009057">
    <property type="entry name" value="Homeodomain-like_sf"/>
</dbReference>
<dbReference type="Gene3D" id="1.10.357.10">
    <property type="entry name" value="Tetracycline Repressor, domain 2"/>
    <property type="match status" value="1"/>
</dbReference>
<dbReference type="InterPro" id="IPR050109">
    <property type="entry name" value="HTH-type_TetR-like_transc_reg"/>
</dbReference>
<dbReference type="Pfam" id="PF17932">
    <property type="entry name" value="TetR_C_24"/>
    <property type="match status" value="1"/>
</dbReference>
<evidence type="ECO:0000256" key="3">
    <source>
        <dbReference type="ARBA" id="ARBA00023163"/>
    </source>
</evidence>
<dbReference type="PANTHER" id="PTHR30055">
    <property type="entry name" value="HTH-TYPE TRANSCRIPTIONAL REGULATOR RUTR"/>
    <property type="match status" value="1"/>
</dbReference>
<dbReference type="InterPro" id="IPR036271">
    <property type="entry name" value="Tet_transcr_reg_TetR-rel_C_sf"/>
</dbReference>